<dbReference type="Pfam" id="PF01786">
    <property type="entry name" value="AOX"/>
    <property type="match status" value="1"/>
</dbReference>
<comment type="subcellular location">
    <subcellularLocation>
        <location evidence="2">Mitochondrion inner membrane</location>
        <topology evidence="2">Multi-pass membrane protein</topology>
    </subcellularLocation>
</comment>
<evidence type="ECO:0000256" key="10">
    <source>
        <dbReference type="ARBA" id="ARBA00022989"/>
    </source>
</evidence>
<evidence type="ECO:0000256" key="13">
    <source>
        <dbReference type="ARBA" id="ARBA00023136"/>
    </source>
</evidence>
<keyword evidence="6 14" id="KW-0679">Respiratory chain</keyword>
<feature type="region of interest" description="Disordered" evidence="15">
    <location>
        <begin position="1"/>
        <end position="25"/>
    </location>
</feature>
<dbReference type="GO" id="GO:0010230">
    <property type="term" value="P:alternative respiration"/>
    <property type="evidence" value="ECO:0007669"/>
    <property type="project" value="TreeGrafter"/>
</dbReference>
<dbReference type="PANTHER" id="PTHR31803:SF3">
    <property type="entry name" value="ALTERNATIVE OXIDASE"/>
    <property type="match status" value="1"/>
</dbReference>
<keyword evidence="5" id="KW-0813">Transport</keyword>
<dbReference type="InterPro" id="IPR002680">
    <property type="entry name" value="AOX"/>
</dbReference>
<dbReference type="PANTHER" id="PTHR31803">
    <property type="entry name" value="ALTERNATIVE OXIDASE"/>
    <property type="match status" value="1"/>
</dbReference>
<reference evidence="17 18" key="1">
    <citation type="journal article" date="2017" name="Genome Biol.">
        <title>New reference genome sequences of hot pepper reveal the massive evolution of plant disease-resistance genes by retroduplication.</title>
        <authorList>
            <person name="Kim S."/>
            <person name="Park J."/>
            <person name="Yeom S.I."/>
            <person name="Kim Y.M."/>
            <person name="Seo E."/>
            <person name="Kim K.T."/>
            <person name="Kim M.S."/>
            <person name="Lee J.M."/>
            <person name="Cheong K."/>
            <person name="Shin H.S."/>
            <person name="Kim S.B."/>
            <person name="Han K."/>
            <person name="Lee J."/>
            <person name="Park M."/>
            <person name="Lee H.A."/>
            <person name="Lee H.Y."/>
            <person name="Lee Y."/>
            <person name="Oh S."/>
            <person name="Lee J.H."/>
            <person name="Choi E."/>
            <person name="Choi E."/>
            <person name="Lee S.E."/>
            <person name="Jeon J."/>
            <person name="Kim H."/>
            <person name="Choi G."/>
            <person name="Song H."/>
            <person name="Lee J."/>
            <person name="Lee S.C."/>
            <person name="Kwon J.K."/>
            <person name="Lee H.Y."/>
            <person name="Koo N."/>
            <person name="Hong Y."/>
            <person name="Kim R.W."/>
            <person name="Kang W.H."/>
            <person name="Huh J.H."/>
            <person name="Kang B.C."/>
            <person name="Yang T.J."/>
            <person name="Lee Y.H."/>
            <person name="Bennetzen J.L."/>
            <person name="Choi D."/>
        </authorList>
    </citation>
    <scope>NUCLEOTIDE SEQUENCE [LARGE SCALE GENOMIC DNA]</scope>
    <source>
        <strain evidence="18">cv. PBC81</strain>
    </source>
</reference>
<comment type="subunit">
    <text evidence="4">Homodimer; disulfide-linked.</text>
</comment>
<evidence type="ECO:0000256" key="3">
    <source>
        <dbReference type="ARBA" id="ARBA00008388"/>
    </source>
</evidence>
<comment type="similarity">
    <text evidence="3 14">Belongs to the alternative oxidase family.</text>
</comment>
<dbReference type="Gene3D" id="1.20.1260.140">
    <property type="entry name" value="Alternative oxidase"/>
    <property type="match status" value="1"/>
</dbReference>
<dbReference type="InterPro" id="IPR038659">
    <property type="entry name" value="AOX_sf"/>
</dbReference>
<keyword evidence="12 14" id="KW-0408">Iron</keyword>
<evidence type="ECO:0000256" key="7">
    <source>
        <dbReference type="ARBA" id="ARBA00022692"/>
    </source>
</evidence>
<evidence type="ECO:0000256" key="9">
    <source>
        <dbReference type="ARBA" id="ARBA00022982"/>
    </source>
</evidence>
<dbReference type="GO" id="GO:0005743">
    <property type="term" value="C:mitochondrial inner membrane"/>
    <property type="evidence" value="ECO:0007669"/>
    <property type="project" value="UniProtKB-SubCell"/>
</dbReference>
<keyword evidence="18" id="KW-1185">Reference proteome</keyword>
<keyword evidence="10 16" id="KW-1133">Transmembrane helix</keyword>
<dbReference type="OrthoDB" id="16906at2759"/>
<dbReference type="GO" id="GO:0102721">
    <property type="term" value="F:ubiquinol:oxygen oxidoreductase activity"/>
    <property type="evidence" value="ECO:0007669"/>
    <property type="project" value="UniProtKB-EC"/>
</dbReference>
<evidence type="ECO:0000256" key="15">
    <source>
        <dbReference type="SAM" id="MobiDB-lite"/>
    </source>
</evidence>
<organism evidence="17 18">
    <name type="scientific">Capsicum baccatum</name>
    <name type="common">Peruvian pepper</name>
    <dbReference type="NCBI Taxonomy" id="33114"/>
    <lineage>
        <taxon>Eukaryota</taxon>
        <taxon>Viridiplantae</taxon>
        <taxon>Streptophyta</taxon>
        <taxon>Embryophyta</taxon>
        <taxon>Tracheophyta</taxon>
        <taxon>Spermatophyta</taxon>
        <taxon>Magnoliopsida</taxon>
        <taxon>eudicotyledons</taxon>
        <taxon>Gunneridae</taxon>
        <taxon>Pentapetalae</taxon>
        <taxon>asterids</taxon>
        <taxon>lamiids</taxon>
        <taxon>Solanales</taxon>
        <taxon>Solanaceae</taxon>
        <taxon>Solanoideae</taxon>
        <taxon>Capsiceae</taxon>
        <taxon>Capsicum</taxon>
    </lineage>
</organism>
<evidence type="ECO:0000313" key="17">
    <source>
        <dbReference type="EMBL" id="PHT29233.1"/>
    </source>
</evidence>
<proteinExistence type="inferred from homology"/>
<protein>
    <recommendedName>
        <fullName evidence="14">Ubiquinol oxidase</fullName>
        <ecNumber evidence="14">1.10.3.11</ecNumber>
    </recommendedName>
</protein>
<keyword evidence="9 14" id="KW-0249">Electron transport</keyword>
<evidence type="ECO:0000256" key="5">
    <source>
        <dbReference type="ARBA" id="ARBA00022448"/>
    </source>
</evidence>
<name>A0A2G2V8C6_CAPBA</name>
<comment type="caution">
    <text evidence="17">The sequence shown here is derived from an EMBL/GenBank/DDBJ whole genome shotgun (WGS) entry which is preliminary data.</text>
</comment>
<dbReference type="GO" id="GO:0098803">
    <property type="term" value="C:respiratory chain complex"/>
    <property type="evidence" value="ECO:0007669"/>
    <property type="project" value="UniProtKB-UniRule"/>
</dbReference>
<dbReference type="GO" id="GO:0106292">
    <property type="term" value="F:superoxide-generating NADPH oxidase activity"/>
    <property type="evidence" value="ECO:0007669"/>
    <property type="project" value="UniProtKB-ARBA"/>
</dbReference>
<keyword evidence="7 14" id="KW-0812">Transmembrane</keyword>
<sequence>MGSCSSSTVALNNDKQQENEKKLENGSGVAASALGDGVEKSVVSGVFHRQRLLNLMSYDVRNSGSSAWNGGREVAKTKWYERALVFAVQGVFFNAYFVTYIFSPKLAHRIVVYLEEEDIHSYTQLLKELGNGNIENVPAPTIAIDYWHLPKDSTLRDVIVVVWAD</sequence>
<reference evidence="18" key="2">
    <citation type="journal article" date="2017" name="J. Anim. Genet.">
        <title>Multiple reference genome sequences of hot pepper reveal the massive evolution of plant disease resistance genes by retroduplication.</title>
        <authorList>
            <person name="Kim S."/>
            <person name="Park J."/>
            <person name="Yeom S.-I."/>
            <person name="Kim Y.-M."/>
            <person name="Seo E."/>
            <person name="Kim K.-T."/>
            <person name="Kim M.-S."/>
            <person name="Lee J.M."/>
            <person name="Cheong K."/>
            <person name="Shin H.-S."/>
            <person name="Kim S.-B."/>
            <person name="Han K."/>
            <person name="Lee J."/>
            <person name="Park M."/>
            <person name="Lee H.-A."/>
            <person name="Lee H.-Y."/>
            <person name="Lee Y."/>
            <person name="Oh S."/>
            <person name="Lee J.H."/>
            <person name="Choi E."/>
            <person name="Choi E."/>
            <person name="Lee S.E."/>
            <person name="Jeon J."/>
            <person name="Kim H."/>
            <person name="Choi G."/>
            <person name="Song H."/>
            <person name="Lee J."/>
            <person name="Lee S.-C."/>
            <person name="Kwon J.-K."/>
            <person name="Lee H.-Y."/>
            <person name="Koo N."/>
            <person name="Hong Y."/>
            <person name="Kim R.W."/>
            <person name="Kang W.-H."/>
            <person name="Huh J.H."/>
            <person name="Kang B.-C."/>
            <person name="Yang T.-J."/>
            <person name="Lee Y.-H."/>
            <person name="Bennetzen J.L."/>
            <person name="Choi D."/>
        </authorList>
    </citation>
    <scope>NUCLEOTIDE SEQUENCE [LARGE SCALE GENOMIC DNA]</scope>
    <source>
        <strain evidence="18">cv. PBC81</strain>
    </source>
</reference>
<evidence type="ECO:0000256" key="12">
    <source>
        <dbReference type="ARBA" id="ARBA00023004"/>
    </source>
</evidence>
<keyword evidence="13 14" id="KW-0472">Membrane</keyword>
<evidence type="ECO:0000256" key="16">
    <source>
        <dbReference type="SAM" id="Phobius"/>
    </source>
</evidence>
<gene>
    <name evidence="17" type="ORF">CQW23_31167</name>
</gene>
<evidence type="ECO:0000256" key="14">
    <source>
        <dbReference type="RuleBase" id="RU003779"/>
    </source>
</evidence>
<evidence type="ECO:0000256" key="2">
    <source>
        <dbReference type="ARBA" id="ARBA00004448"/>
    </source>
</evidence>
<feature type="transmembrane region" description="Helical" evidence="16">
    <location>
        <begin position="83"/>
        <end position="102"/>
    </location>
</feature>
<evidence type="ECO:0000256" key="11">
    <source>
        <dbReference type="ARBA" id="ARBA00023002"/>
    </source>
</evidence>
<dbReference type="GO" id="GO:0046872">
    <property type="term" value="F:metal ion binding"/>
    <property type="evidence" value="ECO:0007669"/>
    <property type="project" value="UniProtKB-UniRule"/>
</dbReference>
<evidence type="ECO:0000313" key="18">
    <source>
        <dbReference type="Proteomes" id="UP000224567"/>
    </source>
</evidence>
<accession>A0A2G2V8C6</accession>
<dbReference type="Proteomes" id="UP000224567">
    <property type="component" value="Unassembled WGS sequence"/>
</dbReference>
<keyword evidence="11 14" id="KW-0560">Oxidoreductase</keyword>
<dbReference type="EMBL" id="MLFT02000133">
    <property type="protein sequence ID" value="PHT29233.1"/>
    <property type="molecule type" value="Genomic_DNA"/>
</dbReference>
<evidence type="ECO:0000256" key="8">
    <source>
        <dbReference type="ARBA" id="ARBA00022723"/>
    </source>
</evidence>
<dbReference type="STRING" id="33114.A0A2G2V8C6"/>
<dbReference type="GO" id="GO:0009916">
    <property type="term" value="F:alternative oxidase activity"/>
    <property type="evidence" value="ECO:0007669"/>
    <property type="project" value="UniProtKB-UniRule"/>
</dbReference>
<dbReference type="AlphaFoldDB" id="A0A2G2V8C6"/>
<comment type="cofactor">
    <cofactor evidence="14">
        <name>Fe cation</name>
        <dbReference type="ChEBI" id="CHEBI:24875"/>
    </cofactor>
    <text evidence="14">Binds 2 iron ions per subunit.</text>
</comment>
<evidence type="ECO:0000256" key="6">
    <source>
        <dbReference type="ARBA" id="ARBA00022660"/>
    </source>
</evidence>
<keyword evidence="8 14" id="KW-0479">Metal-binding</keyword>
<comment type="catalytic activity">
    <reaction evidence="1 14">
        <text>2 a ubiquinol + O2 = 2 a ubiquinone + 2 H2O</text>
        <dbReference type="Rhea" id="RHEA:30255"/>
        <dbReference type="Rhea" id="RHEA-COMP:9565"/>
        <dbReference type="Rhea" id="RHEA-COMP:9566"/>
        <dbReference type="ChEBI" id="CHEBI:15377"/>
        <dbReference type="ChEBI" id="CHEBI:15379"/>
        <dbReference type="ChEBI" id="CHEBI:16389"/>
        <dbReference type="ChEBI" id="CHEBI:17976"/>
        <dbReference type="EC" id="1.10.3.11"/>
    </reaction>
</comment>
<evidence type="ECO:0000256" key="1">
    <source>
        <dbReference type="ARBA" id="ARBA00001192"/>
    </source>
</evidence>
<dbReference type="EC" id="1.10.3.11" evidence="14"/>
<feature type="compositionally biased region" description="Polar residues" evidence="15">
    <location>
        <begin position="1"/>
        <end position="14"/>
    </location>
</feature>
<feature type="compositionally biased region" description="Basic and acidic residues" evidence="15">
    <location>
        <begin position="15"/>
        <end position="24"/>
    </location>
</feature>
<evidence type="ECO:0000256" key="4">
    <source>
        <dbReference type="ARBA" id="ARBA00011748"/>
    </source>
</evidence>